<dbReference type="InterPro" id="IPR011050">
    <property type="entry name" value="Pectin_lyase_fold/virulence"/>
</dbReference>
<evidence type="ECO:0000313" key="1">
    <source>
        <dbReference type="EMBL" id="MFC4027434.1"/>
    </source>
</evidence>
<comment type="caution">
    <text evidence="1">The sequence shown here is derived from an EMBL/GenBank/DDBJ whole genome shotgun (WGS) entry which is preliminary data.</text>
</comment>
<name>A0ABV8HAW8_9FLAO</name>
<organism evidence="1 2">
    <name type="scientific">Zunongwangia endophytica</name>
    <dbReference type="NCBI Taxonomy" id="1808945"/>
    <lineage>
        <taxon>Bacteria</taxon>
        <taxon>Pseudomonadati</taxon>
        <taxon>Bacteroidota</taxon>
        <taxon>Flavobacteriia</taxon>
        <taxon>Flavobacteriales</taxon>
        <taxon>Flavobacteriaceae</taxon>
        <taxon>Zunongwangia</taxon>
    </lineage>
</organism>
<dbReference type="Proteomes" id="UP001595793">
    <property type="component" value="Unassembled WGS sequence"/>
</dbReference>
<evidence type="ECO:0000313" key="2">
    <source>
        <dbReference type="Proteomes" id="UP001595793"/>
    </source>
</evidence>
<reference evidence="2" key="1">
    <citation type="journal article" date="2019" name="Int. J. Syst. Evol. Microbiol.">
        <title>The Global Catalogue of Microorganisms (GCM) 10K type strain sequencing project: providing services to taxonomists for standard genome sequencing and annotation.</title>
        <authorList>
            <consortium name="The Broad Institute Genomics Platform"/>
            <consortium name="The Broad Institute Genome Sequencing Center for Infectious Disease"/>
            <person name="Wu L."/>
            <person name="Ma J."/>
        </authorList>
    </citation>
    <scope>NUCLEOTIDE SEQUENCE [LARGE SCALE GENOMIC DNA]</scope>
    <source>
        <strain evidence="2">CECT 9128</strain>
    </source>
</reference>
<keyword evidence="2" id="KW-1185">Reference proteome</keyword>
<accession>A0ABV8HAW8</accession>
<gene>
    <name evidence="1" type="ORF">ACFOS1_08460</name>
</gene>
<proteinExistence type="predicted"/>
<protein>
    <recommendedName>
        <fullName evidence="3">Glycosyl hydrolases family 28</fullName>
    </recommendedName>
</protein>
<sequence length="109" mass="12329">MRFKSTRGRGGVVEDIYISNINVTGITTDALRFNLYYGGKAPNLSDLTNIKKDENDSPEVSIETPAFKNIYMNNIQIIEAESAGYLKGLPEMNLKNIKLENLTERLKMR</sequence>
<dbReference type="RefSeq" id="WP_290234173.1">
    <property type="nucleotide sequence ID" value="NZ_JAUFPZ010000002.1"/>
</dbReference>
<evidence type="ECO:0008006" key="3">
    <source>
        <dbReference type="Google" id="ProtNLM"/>
    </source>
</evidence>
<dbReference type="SUPFAM" id="SSF51126">
    <property type="entry name" value="Pectin lyase-like"/>
    <property type="match status" value="1"/>
</dbReference>
<dbReference type="Gene3D" id="2.160.20.10">
    <property type="entry name" value="Single-stranded right-handed beta-helix, Pectin lyase-like"/>
    <property type="match status" value="1"/>
</dbReference>
<dbReference type="InterPro" id="IPR012334">
    <property type="entry name" value="Pectin_lyas_fold"/>
</dbReference>
<dbReference type="EMBL" id="JBHSAS010000006">
    <property type="protein sequence ID" value="MFC4027434.1"/>
    <property type="molecule type" value="Genomic_DNA"/>
</dbReference>